<accession>A0A9Q0GLW8</accession>
<feature type="region of interest" description="Disordered" evidence="1">
    <location>
        <begin position="20"/>
        <end position="41"/>
    </location>
</feature>
<evidence type="ECO:0000313" key="3">
    <source>
        <dbReference type="Proteomes" id="UP001141806"/>
    </source>
</evidence>
<dbReference type="AlphaFoldDB" id="A0A9Q0GLW8"/>
<dbReference type="Proteomes" id="UP001141806">
    <property type="component" value="Unassembled WGS sequence"/>
</dbReference>
<feature type="region of interest" description="Disordered" evidence="1">
    <location>
        <begin position="93"/>
        <end position="115"/>
    </location>
</feature>
<gene>
    <name evidence="2" type="ORF">NE237_005579</name>
</gene>
<protein>
    <submittedName>
        <fullName evidence="2">Uncharacterized protein</fullName>
    </submittedName>
</protein>
<organism evidence="2 3">
    <name type="scientific">Protea cynaroides</name>
    <dbReference type="NCBI Taxonomy" id="273540"/>
    <lineage>
        <taxon>Eukaryota</taxon>
        <taxon>Viridiplantae</taxon>
        <taxon>Streptophyta</taxon>
        <taxon>Embryophyta</taxon>
        <taxon>Tracheophyta</taxon>
        <taxon>Spermatophyta</taxon>
        <taxon>Magnoliopsida</taxon>
        <taxon>Proteales</taxon>
        <taxon>Proteaceae</taxon>
        <taxon>Protea</taxon>
    </lineage>
</organism>
<reference evidence="2" key="1">
    <citation type="journal article" date="2023" name="Plant J.">
        <title>The genome of the king protea, Protea cynaroides.</title>
        <authorList>
            <person name="Chang J."/>
            <person name="Duong T.A."/>
            <person name="Schoeman C."/>
            <person name="Ma X."/>
            <person name="Roodt D."/>
            <person name="Barker N."/>
            <person name="Li Z."/>
            <person name="Van de Peer Y."/>
            <person name="Mizrachi E."/>
        </authorList>
    </citation>
    <scope>NUCLEOTIDE SEQUENCE</scope>
    <source>
        <tissue evidence="2">Young leaves</tissue>
    </source>
</reference>
<name>A0A9Q0GLW8_9MAGN</name>
<proteinExistence type="predicted"/>
<keyword evidence="3" id="KW-1185">Reference proteome</keyword>
<dbReference type="EMBL" id="JAMYWD010000574">
    <property type="protein sequence ID" value="KAJ4949724.1"/>
    <property type="molecule type" value="Genomic_DNA"/>
</dbReference>
<sequence length="181" mass="18921">MVFEFEIPGESAGLLGSTCPVEPSSGISGSSAGHTPFRSKNSSLGRDFIVGKVGLNQVSLPAKVSGPVSGSNSETEPSLPAFSILKTLSSSRHKSAVSGTVPKTPNLLPSPRMRLSRDGCRVGAADRTSPPRKGVDILSSQKVDIAARDCPSLNFISKDLELNTNGQEIMDGEGLDRANQN</sequence>
<evidence type="ECO:0000256" key="1">
    <source>
        <dbReference type="SAM" id="MobiDB-lite"/>
    </source>
</evidence>
<evidence type="ECO:0000313" key="2">
    <source>
        <dbReference type="EMBL" id="KAJ4949724.1"/>
    </source>
</evidence>
<feature type="compositionally biased region" description="Polar residues" evidence="1">
    <location>
        <begin position="25"/>
        <end position="41"/>
    </location>
</feature>
<comment type="caution">
    <text evidence="2">The sequence shown here is derived from an EMBL/GenBank/DDBJ whole genome shotgun (WGS) entry which is preliminary data.</text>
</comment>